<feature type="compositionally biased region" description="Low complexity" evidence="1">
    <location>
        <begin position="500"/>
        <end position="558"/>
    </location>
</feature>
<sequence length="599" mass="59502">MSTQPPEPTSSAAPHPAYATGPATSSFQPQPQPQQPQAAPAQPAAPVDVKKARALTMPYRELAAFVLLGVAGAFLLAGLLALLSTLTSQFLSNAGGSFGAFVSIETAALPILAVLLATHLDPVVPKAKTIVLIALVEYAVAALFGLVMLLASLIGDLRPETSLSAGIALSIFLTRLGGLALVGLGLFLVIRVYLGAYAPPKPAPGVYGQPAYPYGPQGYQYPQQQYAQQQYAQQQGYQQQPGYQQPQTGGWTNPATTGTGQVVPAAGQQGYATQQMNYAAAQASGAPATGYNPQAAGPQQGAYNPAATGAPAFNAPSTGAPAFTAPASGAPAYAQQQPPAAQQPAPATGAEPVSAAPASTPPLSSPFAAYTAPAAQPVSAPPVTPPVSAPPAGSGDGGVTPSGGFAAAGWPGGSSTHPTSGAAAGTGAAPEPTTGTGQDTGGAASPFGKTGAFPAEGQAAHAEDQPQTAQAEHQAPPVTHDEPVTQAPPVSIAKADADPDATAAYTPVQAAPAAAGEQTATHAATDPDATQTTGPVAAPAEEPTAAQAPAPDPDATQVHPVADPEATTAFTAPAGHGAEHRTDDDGDDTQRTQVIPPRS</sequence>
<keyword evidence="2" id="KW-0812">Transmembrane</keyword>
<evidence type="ECO:0000313" key="4">
    <source>
        <dbReference type="Proteomes" id="UP001058003"/>
    </source>
</evidence>
<feature type="region of interest" description="Disordered" evidence="1">
    <location>
        <begin position="1"/>
        <end position="44"/>
    </location>
</feature>
<dbReference type="KEGG" id="daur:Daura_46960"/>
<feature type="transmembrane region" description="Helical" evidence="2">
    <location>
        <begin position="62"/>
        <end position="86"/>
    </location>
</feature>
<proteinExistence type="predicted"/>
<dbReference type="AlphaFoldDB" id="A0A9Q9MGM8"/>
<protein>
    <submittedName>
        <fullName evidence="3">Uncharacterized protein</fullName>
    </submittedName>
</protein>
<dbReference type="OrthoDB" id="3402461at2"/>
<feature type="compositionally biased region" description="Pro residues" evidence="1">
    <location>
        <begin position="379"/>
        <end position="389"/>
    </location>
</feature>
<evidence type="ECO:0000256" key="1">
    <source>
        <dbReference type="SAM" id="MobiDB-lite"/>
    </source>
</evidence>
<gene>
    <name evidence="3" type="ORF">Daura_46960</name>
</gene>
<organism evidence="3 4">
    <name type="scientific">Dactylosporangium aurantiacum</name>
    <dbReference type="NCBI Taxonomy" id="35754"/>
    <lineage>
        <taxon>Bacteria</taxon>
        <taxon>Bacillati</taxon>
        <taxon>Actinomycetota</taxon>
        <taxon>Actinomycetes</taxon>
        <taxon>Micromonosporales</taxon>
        <taxon>Micromonosporaceae</taxon>
        <taxon>Dactylosporangium</taxon>
    </lineage>
</organism>
<feature type="compositionally biased region" description="Low complexity" evidence="1">
    <location>
        <begin position="315"/>
        <end position="358"/>
    </location>
</feature>
<feature type="compositionally biased region" description="Polar residues" evidence="1">
    <location>
        <begin position="251"/>
        <end position="260"/>
    </location>
</feature>
<accession>A0A9Q9MGM8</accession>
<evidence type="ECO:0000256" key="2">
    <source>
        <dbReference type="SAM" id="Phobius"/>
    </source>
</evidence>
<dbReference type="RefSeq" id="WP_052388103.1">
    <property type="nucleotide sequence ID" value="NZ_CP073767.1"/>
</dbReference>
<evidence type="ECO:0000313" key="3">
    <source>
        <dbReference type="EMBL" id="UWZ53950.1"/>
    </source>
</evidence>
<feature type="compositionally biased region" description="Low complexity" evidence="1">
    <location>
        <begin position="35"/>
        <end position="44"/>
    </location>
</feature>
<dbReference type="Proteomes" id="UP001058003">
    <property type="component" value="Chromosome"/>
</dbReference>
<feature type="region of interest" description="Disordered" evidence="1">
    <location>
        <begin position="230"/>
        <end position="263"/>
    </location>
</feature>
<feature type="compositionally biased region" description="Low complexity" evidence="1">
    <location>
        <begin position="230"/>
        <end position="250"/>
    </location>
</feature>
<reference evidence="3" key="1">
    <citation type="submission" date="2021-04" db="EMBL/GenBank/DDBJ databases">
        <title>Dactylosporangium aurantiacum NRRL B-8018 full assembly.</title>
        <authorList>
            <person name="Hartkoorn R.C."/>
            <person name="Beaudoing E."/>
            <person name="Hot D."/>
        </authorList>
    </citation>
    <scope>NUCLEOTIDE SEQUENCE</scope>
    <source>
        <strain evidence="3">NRRL B-8018</strain>
    </source>
</reference>
<keyword evidence="2" id="KW-1133">Transmembrane helix</keyword>
<feature type="transmembrane region" description="Helical" evidence="2">
    <location>
        <begin position="98"/>
        <end position="118"/>
    </location>
</feature>
<feature type="transmembrane region" description="Helical" evidence="2">
    <location>
        <begin position="130"/>
        <end position="155"/>
    </location>
</feature>
<feature type="transmembrane region" description="Helical" evidence="2">
    <location>
        <begin position="167"/>
        <end position="194"/>
    </location>
</feature>
<dbReference type="EMBL" id="CP073767">
    <property type="protein sequence ID" value="UWZ53950.1"/>
    <property type="molecule type" value="Genomic_DNA"/>
</dbReference>
<feature type="compositionally biased region" description="Low complexity" evidence="1">
    <location>
        <begin position="413"/>
        <end position="437"/>
    </location>
</feature>
<name>A0A9Q9MGM8_9ACTN</name>
<keyword evidence="4" id="KW-1185">Reference proteome</keyword>
<feature type="region of interest" description="Disordered" evidence="1">
    <location>
        <begin position="285"/>
        <end position="599"/>
    </location>
</feature>
<keyword evidence="2" id="KW-0472">Membrane</keyword>
<feature type="compositionally biased region" description="Low complexity" evidence="1">
    <location>
        <begin position="365"/>
        <end position="378"/>
    </location>
</feature>